<dbReference type="GO" id="GO:0004519">
    <property type="term" value="F:endonuclease activity"/>
    <property type="evidence" value="ECO:0007669"/>
    <property type="project" value="UniProtKB-KW"/>
</dbReference>
<evidence type="ECO:0000256" key="1">
    <source>
        <dbReference type="SAM" id="MobiDB-lite"/>
    </source>
</evidence>
<dbReference type="PANTHER" id="PTHR11200">
    <property type="entry name" value="INOSITOL 5-PHOSPHATASE"/>
    <property type="match status" value="1"/>
</dbReference>
<dbReference type="GeneID" id="64701609"/>
<keyword evidence="3" id="KW-0540">Nuclease</keyword>
<sequence>MFSCATFLRTAATSPHRASIKPAPRLSLLLTQSEPNVLDSAPPLLHRPVLLSPQSVLSPEDTPSDEYFDAPESPRMTGVASLRNRFSLIHPTPQSTPKPLPRNDNLTSHSEPNILAPSPPMTGTLRRPPPPPPPHRSVLFDTGDDLPDNASSNCSSRHSPFSDDECESSEISLPPAITLRGRHSRGHSDSISSSSDSVASISPPRKLPSRPSLTVPPPPLPRRAGNENSRNSSASSTPTPSSPPPLPSRRPSPEDIPDVILPPPSLPARHSMIIGTPSPTDFISDRRSLGSSKPLGSSKLPPPPTRTIAPGDKLPPARRTHTPSSDEESGGEEGGDDLRMLLPDASRASRRPPTLRTPKMHVPAYAAQVVVAGTRVLVASHHHLRCFDLARYADVPVWVGDTKEMGVRDAKVTALEFRAGSAGGVVWAGTKEGHLIELDMDSGKVTGSKFGVHAGVVTHIFRHRNAMVSVDESGKVLVFEPTATSGSEVPSLTYTAPRVYRIAEKQEFVKLLGGLLWTSVRGDVNGSGPTTVPIVRIYDVFTPGSIARTVSVLPNTTHHVGAVTSGTLLQSHPGFAYLGHEGGFISIWSLPAGPECTDVVKVSSSDVLSLEGVGMRLWSGGRTGVICAYDVSSRPWVVTNAWNAHSGLPVTRIFVDPWSIEKEEKLSVVSVGRDEQMRFWDGLLGIDWIGNELLKREREFSSFRTINVLVVSWNVDAAKPEALTDDAANLTFLNDALTSVSPAPDIISFGFQELIDLESRKMAAKTVLLGGKKKGEEGKISEKVRALAEGYTVIHTESLVGLFTCMFVKNSEKAALKNVAITTIKRGMGGRYGNKGGIVARFVIGDSSICFINCHLAAGQHHVRQRNADVTAMLEEKSVFPSSDAIEESLAYVGGGDGSMVLDHEIVFLNGDLNYRIDQRRDAVISSIQSGDLEALHTHDQLLKEMKHNRGFRLRSFREGPLTFSPTYKYDRRSNEFDTSEKKRVPAWCDRVLWRSRDPERVKQLHYRRYEANVSDHRPVSAAFAMTVKSVRLDAWAKEKGVVQELWLETLAEQLDDAKKFYVEQALI</sequence>
<feature type="compositionally biased region" description="Acidic residues" evidence="1">
    <location>
        <begin position="325"/>
        <end position="335"/>
    </location>
</feature>
<proteinExistence type="predicted"/>
<evidence type="ECO:0000313" key="4">
    <source>
        <dbReference type="Proteomes" id="UP000823399"/>
    </source>
</evidence>
<protein>
    <submittedName>
        <fullName evidence="3">Endonuclease/exonuclease/phosphatase</fullName>
    </submittedName>
</protein>
<dbReference type="AlphaFoldDB" id="A0A9P7ERA0"/>
<evidence type="ECO:0000259" key="2">
    <source>
        <dbReference type="SMART" id="SM00128"/>
    </source>
</evidence>
<dbReference type="RefSeq" id="XP_041284909.1">
    <property type="nucleotide sequence ID" value="XM_041439350.1"/>
</dbReference>
<feature type="compositionally biased region" description="Polar residues" evidence="1">
    <location>
        <begin position="149"/>
        <end position="159"/>
    </location>
</feature>
<feature type="region of interest" description="Disordered" evidence="1">
    <location>
        <begin position="89"/>
        <end position="339"/>
    </location>
</feature>
<dbReference type="Gene3D" id="3.60.10.10">
    <property type="entry name" value="Endonuclease/exonuclease/phosphatase"/>
    <property type="match status" value="1"/>
</dbReference>
<keyword evidence="3" id="KW-0378">Hydrolase</keyword>
<dbReference type="InterPro" id="IPR046985">
    <property type="entry name" value="IP5"/>
</dbReference>
<feature type="compositionally biased region" description="Low complexity" evidence="1">
    <location>
        <begin position="189"/>
        <end position="213"/>
    </location>
</feature>
<accession>A0A9P7ERA0</accession>
<dbReference type="Proteomes" id="UP000823399">
    <property type="component" value="Unassembled WGS sequence"/>
</dbReference>
<dbReference type="PANTHER" id="PTHR11200:SF240">
    <property type="entry name" value="INOSITOL POLYPHOSPHATE 5-PHOSPHATASE C9G1.10C-RELATED"/>
    <property type="match status" value="1"/>
</dbReference>
<dbReference type="SUPFAM" id="SSF50998">
    <property type="entry name" value="Quinoprotein alcohol dehydrogenase-like"/>
    <property type="match status" value="1"/>
</dbReference>
<dbReference type="GO" id="GO:0004439">
    <property type="term" value="F:phosphatidylinositol-4,5-bisphosphate 5-phosphatase activity"/>
    <property type="evidence" value="ECO:0007669"/>
    <property type="project" value="TreeGrafter"/>
</dbReference>
<feature type="domain" description="Inositol polyphosphate-related phosphatase" evidence="2">
    <location>
        <begin position="704"/>
        <end position="1032"/>
    </location>
</feature>
<dbReference type="SUPFAM" id="SSF56219">
    <property type="entry name" value="DNase I-like"/>
    <property type="match status" value="1"/>
</dbReference>
<organism evidence="3 4">
    <name type="scientific">Suillus discolor</name>
    <dbReference type="NCBI Taxonomy" id="1912936"/>
    <lineage>
        <taxon>Eukaryota</taxon>
        <taxon>Fungi</taxon>
        <taxon>Dikarya</taxon>
        <taxon>Basidiomycota</taxon>
        <taxon>Agaricomycotina</taxon>
        <taxon>Agaricomycetes</taxon>
        <taxon>Agaricomycetidae</taxon>
        <taxon>Boletales</taxon>
        <taxon>Suillineae</taxon>
        <taxon>Suillaceae</taxon>
        <taxon>Suillus</taxon>
    </lineage>
</organism>
<dbReference type="SMART" id="SM00128">
    <property type="entry name" value="IPPc"/>
    <property type="match status" value="1"/>
</dbReference>
<dbReference type="OrthoDB" id="2248459at2759"/>
<dbReference type="Gene3D" id="2.130.10.10">
    <property type="entry name" value="YVTN repeat-like/Quinoprotein amine dehydrogenase"/>
    <property type="match status" value="1"/>
</dbReference>
<feature type="region of interest" description="Disordered" evidence="1">
    <location>
        <begin position="54"/>
        <end position="74"/>
    </location>
</feature>
<dbReference type="InterPro" id="IPR036691">
    <property type="entry name" value="Endo/exonu/phosph_ase_sf"/>
</dbReference>
<dbReference type="Pfam" id="PF22669">
    <property type="entry name" value="Exo_endo_phos2"/>
    <property type="match status" value="1"/>
</dbReference>
<keyword evidence="3" id="KW-0255">Endonuclease</keyword>
<feature type="compositionally biased region" description="Pro residues" evidence="1">
    <location>
        <begin position="240"/>
        <end position="250"/>
    </location>
</feature>
<name>A0A9P7ERA0_9AGAM</name>
<dbReference type="InterPro" id="IPR000300">
    <property type="entry name" value="IPPc"/>
</dbReference>
<evidence type="ECO:0000313" key="3">
    <source>
        <dbReference type="EMBL" id="KAG2086390.1"/>
    </source>
</evidence>
<comment type="caution">
    <text evidence="3">The sequence shown here is derived from an EMBL/GenBank/DDBJ whole genome shotgun (WGS) entry which is preliminary data.</text>
</comment>
<dbReference type="GO" id="GO:0046856">
    <property type="term" value="P:phosphatidylinositol dephosphorylation"/>
    <property type="evidence" value="ECO:0007669"/>
    <property type="project" value="InterPro"/>
</dbReference>
<reference evidence="3" key="1">
    <citation type="journal article" date="2020" name="New Phytol.">
        <title>Comparative genomics reveals dynamic genome evolution in host specialist ectomycorrhizal fungi.</title>
        <authorList>
            <person name="Lofgren L.A."/>
            <person name="Nguyen N.H."/>
            <person name="Vilgalys R."/>
            <person name="Ruytinx J."/>
            <person name="Liao H.L."/>
            <person name="Branco S."/>
            <person name="Kuo A."/>
            <person name="LaButti K."/>
            <person name="Lipzen A."/>
            <person name="Andreopoulos W."/>
            <person name="Pangilinan J."/>
            <person name="Riley R."/>
            <person name="Hundley H."/>
            <person name="Na H."/>
            <person name="Barry K."/>
            <person name="Grigoriev I.V."/>
            <person name="Stajich J.E."/>
            <person name="Kennedy P.G."/>
        </authorList>
    </citation>
    <scope>NUCLEOTIDE SEQUENCE</scope>
    <source>
        <strain evidence="3">FC423</strain>
    </source>
</reference>
<dbReference type="EMBL" id="JABBWM010000146">
    <property type="protein sequence ID" value="KAG2086390.1"/>
    <property type="molecule type" value="Genomic_DNA"/>
</dbReference>
<dbReference type="InterPro" id="IPR015943">
    <property type="entry name" value="WD40/YVTN_repeat-like_dom_sf"/>
</dbReference>
<keyword evidence="4" id="KW-1185">Reference proteome</keyword>
<feature type="compositionally biased region" description="Low complexity" evidence="1">
    <location>
        <begin position="289"/>
        <end position="299"/>
    </location>
</feature>
<gene>
    <name evidence="3" type="ORF">F5147DRAFT_729113</name>
</gene>
<dbReference type="InterPro" id="IPR011047">
    <property type="entry name" value="Quinoprotein_ADH-like_sf"/>
</dbReference>